<gene>
    <name evidence="5" type="ORF">D0861_05673</name>
</gene>
<name>A0A3M7FDK1_HORWE</name>
<dbReference type="SUPFAM" id="SSF51735">
    <property type="entry name" value="NAD(P)-binding Rossmann-fold domains"/>
    <property type="match status" value="1"/>
</dbReference>
<dbReference type="Gene3D" id="3.40.50.720">
    <property type="entry name" value="NAD(P)-binding Rossmann-like Domain"/>
    <property type="match status" value="1"/>
</dbReference>
<dbReference type="PANTHER" id="PTHR45348">
    <property type="entry name" value="HYPOTHETICAL OXIDOREDUCTASE (EUROFUNG)"/>
    <property type="match status" value="1"/>
</dbReference>
<dbReference type="AlphaFoldDB" id="A0A3M7FDK1"/>
<dbReference type="Proteomes" id="UP000268823">
    <property type="component" value="Unassembled WGS sequence"/>
</dbReference>
<feature type="domain" description="Enoyl reductase (ER)" evidence="4">
    <location>
        <begin position="13"/>
        <end position="350"/>
    </location>
</feature>
<dbReference type="VEuPathDB" id="FungiDB:BTJ68_03880"/>
<evidence type="ECO:0000313" key="6">
    <source>
        <dbReference type="Proteomes" id="UP000268823"/>
    </source>
</evidence>
<comment type="similarity">
    <text evidence="1">Belongs to the zinc-containing alcohol dehydrogenase family.</text>
</comment>
<evidence type="ECO:0000259" key="4">
    <source>
        <dbReference type="SMART" id="SM00829"/>
    </source>
</evidence>
<protein>
    <recommendedName>
        <fullName evidence="4">Enoyl reductase (ER) domain-containing protein</fullName>
    </recommendedName>
</protein>
<comment type="subunit">
    <text evidence="2">Monomer.</text>
</comment>
<dbReference type="InterPro" id="IPR020843">
    <property type="entry name" value="ER"/>
</dbReference>
<evidence type="ECO:0000313" key="5">
    <source>
        <dbReference type="EMBL" id="RMY86909.1"/>
    </source>
</evidence>
<dbReference type="InterPro" id="IPR036291">
    <property type="entry name" value="NAD(P)-bd_dom_sf"/>
</dbReference>
<dbReference type="PANTHER" id="PTHR45348:SF2">
    <property type="entry name" value="ZINC-TYPE ALCOHOL DEHYDROGENASE-LIKE PROTEIN C2E1P3.01"/>
    <property type="match status" value="1"/>
</dbReference>
<dbReference type="InterPro" id="IPR013154">
    <property type="entry name" value="ADH-like_N"/>
</dbReference>
<dbReference type="Pfam" id="PF08240">
    <property type="entry name" value="ADH_N"/>
    <property type="match status" value="1"/>
</dbReference>
<evidence type="ECO:0000256" key="1">
    <source>
        <dbReference type="ARBA" id="ARBA00008072"/>
    </source>
</evidence>
<dbReference type="SMART" id="SM00829">
    <property type="entry name" value="PKS_ER"/>
    <property type="match status" value="1"/>
</dbReference>
<evidence type="ECO:0000256" key="3">
    <source>
        <dbReference type="ARBA" id="ARBA00023002"/>
    </source>
</evidence>
<dbReference type="EMBL" id="QWIR01000103">
    <property type="protein sequence ID" value="RMY86909.1"/>
    <property type="molecule type" value="Genomic_DNA"/>
</dbReference>
<dbReference type="InterPro" id="IPR011032">
    <property type="entry name" value="GroES-like_sf"/>
</dbReference>
<organism evidence="5 6">
    <name type="scientific">Hortaea werneckii</name>
    <name type="common">Black yeast</name>
    <name type="synonym">Cladosporium werneckii</name>
    <dbReference type="NCBI Taxonomy" id="91943"/>
    <lineage>
        <taxon>Eukaryota</taxon>
        <taxon>Fungi</taxon>
        <taxon>Dikarya</taxon>
        <taxon>Ascomycota</taxon>
        <taxon>Pezizomycotina</taxon>
        <taxon>Dothideomycetes</taxon>
        <taxon>Dothideomycetidae</taxon>
        <taxon>Mycosphaerellales</taxon>
        <taxon>Teratosphaeriaceae</taxon>
        <taxon>Hortaea</taxon>
    </lineage>
</organism>
<dbReference type="InterPro" id="IPR047122">
    <property type="entry name" value="Trans-enoyl_RdTase-like"/>
</dbReference>
<dbReference type="Gene3D" id="3.90.180.10">
    <property type="entry name" value="Medium-chain alcohol dehydrogenases, catalytic domain"/>
    <property type="match status" value="1"/>
</dbReference>
<comment type="caution">
    <text evidence="5">The sequence shown here is derived from an EMBL/GenBank/DDBJ whole genome shotgun (WGS) entry which is preliminary data.</text>
</comment>
<dbReference type="GO" id="GO:0016651">
    <property type="term" value="F:oxidoreductase activity, acting on NAD(P)H"/>
    <property type="evidence" value="ECO:0007669"/>
    <property type="project" value="InterPro"/>
</dbReference>
<keyword evidence="3" id="KW-0560">Oxidoreductase</keyword>
<sequence length="354" mass="37730">MATHLAAIATGKGQPLAVQSRRTPKPGPDELLVQVKVVGLNPADHIMRDQGLFIRSYPTVLGFDIAGLVLEAGVTRIAAYAAAVFRSCDPDYGAFQEVCLVPWQHAVLLPANNISWVQAATLPVAAAVPLNAWDMMGFPRLESTQRTEVREQSEALLIWGASSSVGTMGVQSAALRKLNPNSPTAAVYATCGMANKRYVSSLGADRVFDYHDAGVINDIVAAAKEDGLVIRHCFLAMGELSACQAVLQAFAGKGPAARISKAKIASSPPLPQYMKEVEGVETVMVMPAMADEADRLTQFEYWMGTWLKEKLAGGVIRPSPEARIVGHGVGAIDRGLALLSKGVSCTKLVVEIHV</sequence>
<reference evidence="5 6" key="1">
    <citation type="journal article" date="2018" name="BMC Genomics">
        <title>Genomic evidence for intraspecific hybridization in a clonal and extremely halotolerant yeast.</title>
        <authorList>
            <person name="Gostincar C."/>
            <person name="Stajich J.E."/>
            <person name="Zupancic J."/>
            <person name="Zalar P."/>
            <person name="Gunde-Cimerman N."/>
        </authorList>
    </citation>
    <scope>NUCLEOTIDE SEQUENCE [LARGE SCALE GENOMIC DNA]</scope>
    <source>
        <strain evidence="5 6">EXF-2788</strain>
    </source>
</reference>
<dbReference type="CDD" id="cd08249">
    <property type="entry name" value="enoyl_reductase_like"/>
    <property type="match status" value="1"/>
</dbReference>
<dbReference type="OrthoDB" id="10257049at2759"/>
<proteinExistence type="inferred from homology"/>
<accession>A0A3M7FDK1</accession>
<dbReference type="SUPFAM" id="SSF50129">
    <property type="entry name" value="GroES-like"/>
    <property type="match status" value="1"/>
</dbReference>
<evidence type="ECO:0000256" key="2">
    <source>
        <dbReference type="ARBA" id="ARBA00011245"/>
    </source>
</evidence>